<evidence type="ECO:0000256" key="7">
    <source>
        <dbReference type="ARBA" id="ARBA00023242"/>
    </source>
</evidence>
<comment type="catalytic activity">
    <reaction evidence="8">
        <text>L-lysyl-[protein] + S-adenosyl-L-methionine = N(6)-methyl-L-lysyl-[protein] + S-adenosyl-L-homocysteine + H(+)</text>
        <dbReference type="Rhea" id="RHEA:51736"/>
        <dbReference type="Rhea" id="RHEA-COMP:9752"/>
        <dbReference type="Rhea" id="RHEA-COMP:13053"/>
        <dbReference type="ChEBI" id="CHEBI:15378"/>
        <dbReference type="ChEBI" id="CHEBI:29969"/>
        <dbReference type="ChEBI" id="CHEBI:57856"/>
        <dbReference type="ChEBI" id="CHEBI:59789"/>
        <dbReference type="ChEBI" id="CHEBI:61929"/>
    </reaction>
</comment>
<dbReference type="Gene3D" id="2.170.270.10">
    <property type="entry name" value="SET domain"/>
    <property type="match status" value="2"/>
</dbReference>
<dbReference type="Gene3D" id="6.10.140.2220">
    <property type="match status" value="1"/>
</dbReference>
<evidence type="ECO:0000313" key="10">
    <source>
        <dbReference type="WBParaSite" id="MCU_009436-RB"/>
    </source>
</evidence>
<dbReference type="InterPro" id="IPR011990">
    <property type="entry name" value="TPR-like_helical_dom_sf"/>
</dbReference>
<evidence type="ECO:0000256" key="2">
    <source>
        <dbReference type="ARBA" id="ARBA00004496"/>
    </source>
</evidence>
<protein>
    <submittedName>
        <fullName evidence="9 10">SET domain-containing protein</fullName>
    </submittedName>
</protein>
<dbReference type="InterPro" id="IPR046341">
    <property type="entry name" value="SET_dom_sf"/>
</dbReference>
<evidence type="ECO:0000256" key="4">
    <source>
        <dbReference type="ARBA" id="ARBA00022603"/>
    </source>
</evidence>
<sequence>MDIVKTGSSQTAFKTFCRRVEACVSQSGGMSKWLRAFGRLKTDFERVCHLLRALEKTTRGDCSFAALGLPNKETISKSNAKSDNESIRIRELGNECWKLRQCQASLAYFTAALFYASSDLQKALALGNRSCVLHHLQCFQEAAHDAVLALELGFPKDKAHRLHIRVGQCLLRLNHVEDARQHFERALDQLTSSGPSTSKLLSLARSGLVECQEGSTTSAPPPAWQCVRAPQPVLTADEDENGTPEMCHLVAAASNTVRLRNAGSERGWTLELTRDVSVGDVLLVDRPYASRLNKECFFTHCYHCYTRCQNLRPCTGCSQVGFCSESCAEKACSSPSSPAHGLGRHCYECDSLLPCLLLDNYAGWPKSSSESIGGTDVAHLAFACVADTDSNSLLDFVCRTGRYQDTSGHQAFVGAVARATPPAVFDPGDYASAAWLVANTEHRSPADLWQRTVAAVFLTYCLSIGGYPLTWFEDCGLVCDAPSPQNRRPDRLPASWAAACLLYHLQSVPSNAHSYAETLFPSHDDLRCAEVRALASCLYPSLSLVNHSCDPVVVRNCAANATCSLTALRPLAAGSELLDCYCAHYALQCRAERQAAIASQYCFVCACDACTHNWPGLSAEPLPGTRIFLKCPRCSKRFSLAEAKCTNCGDNAGRKRYTELVEVELPRRLEMSLSGHVTGNSLAWSRTLLEELAELLSRPAPAWDMGQELYKILLTLADGNWCMEPTTP</sequence>
<dbReference type="GO" id="GO:0005634">
    <property type="term" value="C:nucleus"/>
    <property type="evidence" value="ECO:0007669"/>
    <property type="project" value="UniProtKB-SubCell"/>
</dbReference>
<evidence type="ECO:0000256" key="8">
    <source>
        <dbReference type="ARBA" id="ARBA00048985"/>
    </source>
</evidence>
<evidence type="ECO:0000256" key="3">
    <source>
        <dbReference type="ARBA" id="ARBA00022490"/>
    </source>
</evidence>
<evidence type="ECO:0000313" key="9">
    <source>
        <dbReference type="WBParaSite" id="MCU_009436-RA"/>
    </source>
</evidence>
<evidence type="ECO:0000256" key="1">
    <source>
        <dbReference type="ARBA" id="ARBA00004123"/>
    </source>
</evidence>
<name>A0A5K3FRQ1_MESCO</name>
<proteinExistence type="predicted"/>
<keyword evidence="3" id="KW-0963">Cytoplasm</keyword>
<dbReference type="InterPro" id="IPR044421">
    <property type="entry name" value="SMYD4_SET"/>
</dbReference>
<keyword evidence="6" id="KW-0949">S-adenosyl-L-methionine</keyword>
<dbReference type="GO" id="GO:0008168">
    <property type="term" value="F:methyltransferase activity"/>
    <property type="evidence" value="ECO:0007669"/>
    <property type="project" value="UniProtKB-KW"/>
</dbReference>
<keyword evidence="4" id="KW-0489">Methyltransferase</keyword>
<dbReference type="InterPro" id="IPR052097">
    <property type="entry name" value="SET-MYND_domain_protein"/>
</dbReference>
<organism evidence="10">
    <name type="scientific">Mesocestoides corti</name>
    <name type="common">Flatworm</name>
    <dbReference type="NCBI Taxonomy" id="53468"/>
    <lineage>
        <taxon>Eukaryota</taxon>
        <taxon>Metazoa</taxon>
        <taxon>Spiralia</taxon>
        <taxon>Lophotrochozoa</taxon>
        <taxon>Platyhelminthes</taxon>
        <taxon>Cestoda</taxon>
        <taxon>Eucestoda</taxon>
        <taxon>Cyclophyllidea</taxon>
        <taxon>Mesocestoididae</taxon>
        <taxon>Mesocestoides</taxon>
    </lineage>
</organism>
<accession>A0A5K3FRQ1</accession>
<evidence type="ECO:0000256" key="6">
    <source>
        <dbReference type="ARBA" id="ARBA00022691"/>
    </source>
</evidence>
<comment type="subcellular location">
    <subcellularLocation>
        <location evidence="2">Cytoplasm</location>
    </subcellularLocation>
    <subcellularLocation>
        <location evidence="1">Nucleus</location>
    </subcellularLocation>
</comment>
<dbReference type="PANTHER" id="PTHR46165:SF2">
    <property type="entry name" value="SET AND MYND DOMAIN-CONTAINING PROTEIN 4"/>
    <property type="match status" value="1"/>
</dbReference>
<dbReference type="GO" id="GO:0005737">
    <property type="term" value="C:cytoplasm"/>
    <property type="evidence" value="ECO:0007669"/>
    <property type="project" value="UniProtKB-SubCell"/>
</dbReference>
<dbReference type="GO" id="GO:0042826">
    <property type="term" value="F:histone deacetylase binding"/>
    <property type="evidence" value="ECO:0007669"/>
    <property type="project" value="TreeGrafter"/>
</dbReference>
<dbReference type="WBParaSite" id="MCU_009436-RA">
    <property type="protein sequence ID" value="MCU_009436-RA"/>
    <property type="gene ID" value="MCU_009436"/>
</dbReference>
<dbReference type="CDD" id="cd10536">
    <property type="entry name" value="SET_SMYD4"/>
    <property type="match status" value="1"/>
</dbReference>
<dbReference type="SUPFAM" id="SSF82199">
    <property type="entry name" value="SET domain"/>
    <property type="match status" value="1"/>
</dbReference>
<keyword evidence="5" id="KW-0808">Transferase</keyword>
<keyword evidence="7" id="KW-0539">Nucleus</keyword>
<evidence type="ECO:0000256" key="5">
    <source>
        <dbReference type="ARBA" id="ARBA00022679"/>
    </source>
</evidence>
<dbReference type="WBParaSite" id="MCU_009436-RB">
    <property type="protein sequence ID" value="MCU_009436-RB"/>
    <property type="gene ID" value="MCU_009436"/>
</dbReference>
<dbReference type="PANTHER" id="PTHR46165">
    <property type="entry name" value="SET AND MYND DOMAIN-CONTAINING PROTEIN 4"/>
    <property type="match status" value="1"/>
</dbReference>
<dbReference type="AlphaFoldDB" id="A0A5K3FRQ1"/>
<reference evidence="9 10" key="1">
    <citation type="submission" date="2019-11" db="UniProtKB">
        <authorList>
            <consortium name="WormBaseParasite"/>
        </authorList>
    </citation>
    <scope>IDENTIFICATION</scope>
</reference>
<dbReference type="SUPFAM" id="SSF48452">
    <property type="entry name" value="TPR-like"/>
    <property type="match status" value="1"/>
</dbReference>
<dbReference type="GO" id="GO:0032259">
    <property type="term" value="P:methylation"/>
    <property type="evidence" value="ECO:0007669"/>
    <property type="project" value="UniProtKB-KW"/>
</dbReference>
<dbReference type="Gene3D" id="1.25.40.10">
    <property type="entry name" value="Tetratricopeptide repeat domain"/>
    <property type="match status" value="1"/>
</dbReference>